<accession>C0DT11</accession>
<dbReference type="Proteomes" id="UP000005837">
    <property type="component" value="Unassembled WGS sequence"/>
</dbReference>
<proteinExistence type="predicted"/>
<organism evidence="1 2">
    <name type="scientific">Eikenella corrodens ATCC 23834</name>
    <dbReference type="NCBI Taxonomy" id="546274"/>
    <lineage>
        <taxon>Bacteria</taxon>
        <taxon>Pseudomonadati</taxon>
        <taxon>Pseudomonadota</taxon>
        <taxon>Betaproteobacteria</taxon>
        <taxon>Neisseriales</taxon>
        <taxon>Neisseriaceae</taxon>
        <taxon>Eikenella</taxon>
    </lineage>
</organism>
<dbReference type="HOGENOM" id="CLU_3250799_0_0_4"/>
<dbReference type="EMBL" id="ACEA01000012">
    <property type="protein sequence ID" value="EEG24716.1"/>
    <property type="molecule type" value="Genomic_DNA"/>
</dbReference>
<protein>
    <submittedName>
        <fullName evidence="1">Uncharacterized protein</fullName>
    </submittedName>
</protein>
<evidence type="ECO:0000313" key="2">
    <source>
        <dbReference type="Proteomes" id="UP000005837"/>
    </source>
</evidence>
<evidence type="ECO:0000313" key="1">
    <source>
        <dbReference type="EMBL" id="EEG24716.1"/>
    </source>
</evidence>
<name>C0DT11_EIKCO</name>
<gene>
    <name evidence="1" type="ORF">EIKCOROL_00485</name>
</gene>
<dbReference type="AlphaFoldDB" id="C0DT11"/>
<sequence>MACIRFQVASISPYQGYLKRFYRHSNRNSSRHISVLPTALTS</sequence>
<reference evidence="1 2" key="1">
    <citation type="submission" date="2009-01" db="EMBL/GenBank/DDBJ databases">
        <authorList>
            <person name="Fulton L."/>
            <person name="Clifton S."/>
            <person name="Chinwalla A.T."/>
            <person name="Mitreva M."/>
            <person name="Sodergren E."/>
            <person name="Weinstock G."/>
            <person name="Clifton S."/>
            <person name="Dooling D.J."/>
            <person name="Fulton B."/>
            <person name="Minx P."/>
            <person name="Pepin K.H."/>
            <person name="Johnson M."/>
            <person name="Bhonagiri V."/>
            <person name="Nash W.E."/>
            <person name="Mardis E.R."/>
            <person name="Wilson R.K."/>
        </authorList>
    </citation>
    <scope>NUCLEOTIDE SEQUENCE [LARGE SCALE GENOMIC DNA]</scope>
    <source>
        <strain evidence="1 2">ATCC 23834</strain>
    </source>
</reference>
<comment type="caution">
    <text evidence="1">The sequence shown here is derived from an EMBL/GenBank/DDBJ whole genome shotgun (WGS) entry which is preliminary data.</text>
</comment>